<dbReference type="Proteomes" id="UP000199153">
    <property type="component" value="Unassembled WGS sequence"/>
</dbReference>
<dbReference type="UniPathway" id="UPA00148">
    <property type="reaction ID" value="UER00233"/>
</dbReference>
<evidence type="ECO:0000256" key="6">
    <source>
        <dbReference type="RuleBase" id="RU366026"/>
    </source>
</evidence>
<name>A0A1I4ZGS4_9FLAO</name>
<evidence type="ECO:0000256" key="1">
    <source>
        <dbReference type="ARBA" id="ARBA00007487"/>
    </source>
</evidence>
<evidence type="ECO:0000256" key="2">
    <source>
        <dbReference type="ARBA" id="ARBA00011233"/>
    </source>
</evidence>
<evidence type="ECO:0000256" key="3">
    <source>
        <dbReference type="ARBA" id="ARBA00022679"/>
    </source>
</evidence>
<dbReference type="OrthoDB" id="9778896at2"/>
<protein>
    <recommendedName>
        <fullName evidence="6">Corrinoid adenosyltransferase</fullName>
        <ecNumber evidence="6">2.5.1.17</ecNumber>
    </recommendedName>
    <alternativeName>
        <fullName evidence="6">Cob(II)alamin adenosyltransferase</fullName>
    </alternativeName>
    <alternativeName>
        <fullName evidence="6">Cob(II)yrinic acid a,c-diamide adenosyltransferase</fullName>
    </alternativeName>
    <alternativeName>
        <fullName evidence="6">Cobinamide/cobalamin adenosyltransferase</fullName>
    </alternativeName>
</protein>
<dbReference type="PANTHER" id="PTHR12213">
    <property type="entry name" value="CORRINOID ADENOSYLTRANSFERASE"/>
    <property type="match status" value="1"/>
</dbReference>
<comment type="similarity">
    <text evidence="1 6">Belongs to the Cob(I)alamin adenosyltransferase family.</text>
</comment>
<dbReference type="GO" id="GO:0009236">
    <property type="term" value="P:cobalamin biosynthetic process"/>
    <property type="evidence" value="ECO:0007669"/>
    <property type="project" value="UniProtKB-UniRule"/>
</dbReference>
<keyword evidence="4 6" id="KW-0547">Nucleotide-binding</keyword>
<keyword evidence="6" id="KW-0169">Cobalamin biosynthesis</keyword>
<comment type="catalytic activity">
    <reaction evidence="6">
        <text>2 cob(II)alamin + reduced [electron-transfer flavoprotein] + 2 ATP = 2 adenosylcob(III)alamin + 2 triphosphate + oxidized [electron-transfer flavoprotein] + 3 H(+)</text>
        <dbReference type="Rhea" id="RHEA:28671"/>
        <dbReference type="Rhea" id="RHEA-COMP:10685"/>
        <dbReference type="Rhea" id="RHEA-COMP:10686"/>
        <dbReference type="ChEBI" id="CHEBI:15378"/>
        <dbReference type="ChEBI" id="CHEBI:16304"/>
        <dbReference type="ChEBI" id="CHEBI:18036"/>
        <dbReference type="ChEBI" id="CHEBI:18408"/>
        <dbReference type="ChEBI" id="CHEBI:30616"/>
        <dbReference type="ChEBI" id="CHEBI:57692"/>
        <dbReference type="ChEBI" id="CHEBI:58307"/>
        <dbReference type="EC" id="2.5.1.17"/>
    </reaction>
</comment>
<dbReference type="EMBL" id="FOVL01000006">
    <property type="protein sequence ID" value="SFN49495.1"/>
    <property type="molecule type" value="Genomic_DNA"/>
</dbReference>
<dbReference type="InterPro" id="IPR036451">
    <property type="entry name" value="CblAdoTrfase-like_sf"/>
</dbReference>
<dbReference type="AlphaFoldDB" id="A0A1I4ZGS4"/>
<evidence type="ECO:0000313" key="9">
    <source>
        <dbReference type="Proteomes" id="UP000199153"/>
    </source>
</evidence>
<dbReference type="Pfam" id="PF01923">
    <property type="entry name" value="Cob_adeno_trans"/>
    <property type="match status" value="1"/>
</dbReference>
<dbReference type="EC" id="2.5.1.17" evidence="6"/>
<dbReference type="InterPro" id="IPR016030">
    <property type="entry name" value="CblAdoTrfase-like"/>
</dbReference>
<proteinExistence type="inferred from homology"/>
<dbReference type="RefSeq" id="WP_093407434.1">
    <property type="nucleotide sequence ID" value="NZ_FOVL01000006.1"/>
</dbReference>
<dbReference type="GO" id="GO:0008817">
    <property type="term" value="F:corrinoid adenosyltransferase activity"/>
    <property type="evidence" value="ECO:0007669"/>
    <property type="project" value="UniProtKB-UniRule"/>
</dbReference>
<accession>A0A1I4ZGS4</accession>
<comment type="catalytic activity">
    <reaction evidence="6">
        <text>2 cob(II)yrinate a,c diamide + reduced [electron-transfer flavoprotein] + 2 ATP = 2 adenosylcob(III)yrinate a,c-diamide + 2 triphosphate + oxidized [electron-transfer flavoprotein] + 3 H(+)</text>
        <dbReference type="Rhea" id="RHEA:11528"/>
        <dbReference type="Rhea" id="RHEA-COMP:10685"/>
        <dbReference type="Rhea" id="RHEA-COMP:10686"/>
        <dbReference type="ChEBI" id="CHEBI:15378"/>
        <dbReference type="ChEBI" id="CHEBI:18036"/>
        <dbReference type="ChEBI" id="CHEBI:30616"/>
        <dbReference type="ChEBI" id="CHEBI:57692"/>
        <dbReference type="ChEBI" id="CHEBI:58307"/>
        <dbReference type="ChEBI" id="CHEBI:58503"/>
        <dbReference type="ChEBI" id="CHEBI:58537"/>
        <dbReference type="EC" id="2.5.1.17"/>
    </reaction>
</comment>
<keyword evidence="5 6" id="KW-0067">ATP-binding</keyword>
<reference evidence="8 9" key="1">
    <citation type="submission" date="2016-10" db="EMBL/GenBank/DDBJ databases">
        <authorList>
            <person name="de Groot N.N."/>
        </authorList>
    </citation>
    <scope>NUCLEOTIDE SEQUENCE [LARGE SCALE GENOMIC DNA]</scope>
    <source>
        <strain evidence="8 9">DSM 17794</strain>
    </source>
</reference>
<dbReference type="PANTHER" id="PTHR12213:SF0">
    <property type="entry name" value="CORRINOID ADENOSYLTRANSFERASE MMAB"/>
    <property type="match status" value="1"/>
</dbReference>
<dbReference type="GO" id="GO:0005524">
    <property type="term" value="F:ATP binding"/>
    <property type="evidence" value="ECO:0007669"/>
    <property type="project" value="UniProtKB-UniRule"/>
</dbReference>
<dbReference type="InterPro" id="IPR029499">
    <property type="entry name" value="PduO-typ"/>
</dbReference>
<comment type="pathway">
    <text evidence="6">Cofactor biosynthesis; adenosylcobalamin biosynthesis; adenosylcobalamin from cob(II)yrinate a,c-diamide: step 2/7.</text>
</comment>
<evidence type="ECO:0000256" key="4">
    <source>
        <dbReference type="ARBA" id="ARBA00022741"/>
    </source>
</evidence>
<dbReference type="FunFam" id="1.20.1200.10:FF:000001">
    <property type="entry name" value="Cob(I)yrinic acid a,c-diamide adenosyltransferase"/>
    <property type="match status" value="1"/>
</dbReference>
<evidence type="ECO:0000256" key="5">
    <source>
        <dbReference type="ARBA" id="ARBA00022840"/>
    </source>
</evidence>
<dbReference type="STRING" id="287099.SAMN05660413_01330"/>
<sequence length="190" mass="21845">MKIYTKTGDKGTTALFGGTRVPKHHIRIESYGTVDELNSYIGLVRDQKIDKPTHEVLIKIQDRLFTIGSMLATDPEKATLKSGKERLNIPKITVEDIELLEKEMDKMNESLPEMTHFVLPGGHQSVSFCHIARCVCRRAERMATALYENEKFDEKLLQYLNRLSDYLFVLARKLSHELQADEIKWIPPKS</sequence>
<organism evidence="8 9">
    <name type="scientific">Salegentibacter flavus</name>
    <dbReference type="NCBI Taxonomy" id="287099"/>
    <lineage>
        <taxon>Bacteria</taxon>
        <taxon>Pseudomonadati</taxon>
        <taxon>Bacteroidota</taxon>
        <taxon>Flavobacteriia</taxon>
        <taxon>Flavobacteriales</taxon>
        <taxon>Flavobacteriaceae</taxon>
        <taxon>Salegentibacter</taxon>
    </lineage>
</organism>
<dbReference type="Gene3D" id="1.20.1200.10">
    <property type="entry name" value="Cobalamin adenosyltransferase-like"/>
    <property type="match status" value="1"/>
</dbReference>
<dbReference type="NCBIfam" id="TIGR00636">
    <property type="entry name" value="PduO_Nterm"/>
    <property type="match status" value="1"/>
</dbReference>
<gene>
    <name evidence="8" type="ORF">SAMN05660413_01330</name>
</gene>
<evidence type="ECO:0000313" key="8">
    <source>
        <dbReference type="EMBL" id="SFN49495.1"/>
    </source>
</evidence>
<keyword evidence="9" id="KW-1185">Reference proteome</keyword>
<feature type="domain" description="Cobalamin adenosyltransferase-like" evidence="7">
    <location>
        <begin position="3"/>
        <end position="173"/>
    </location>
</feature>
<dbReference type="SUPFAM" id="SSF89028">
    <property type="entry name" value="Cobalamin adenosyltransferase-like"/>
    <property type="match status" value="1"/>
</dbReference>
<comment type="subunit">
    <text evidence="2">Homotrimer.</text>
</comment>
<evidence type="ECO:0000259" key="7">
    <source>
        <dbReference type="Pfam" id="PF01923"/>
    </source>
</evidence>
<keyword evidence="3 6" id="KW-0808">Transferase</keyword>